<accession>A0A084QMF9</accession>
<feature type="region of interest" description="Disordered" evidence="1">
    <location>
        <begin position="1"/>
        <end position="102"/>
    </location>
</feature>
<gene>
    <name evidence="2" type="ORF">S40285_06512</name>
</gene>
<organism evidence="2 3">
    <name type="scientific">Stachybotrys chlorohalonatus (strain IBT 40285)</name>
    <dbReference type="NCBI Taxonomy" id="1283841"/>
    <lineage>
        <taxon>Eukaryota</taxon>
        <taxon>Fungi</taxon>
        <taxon>Dikarya</taxon>
        <taxon>Ascomycota</taxon>
        <taxon>Pezizomycotina</taxon>
        <taxon>Sordariomycetes</taxon>
        <taxon>Hypocreomycetidae</taxon>
        <taxon>Hypocreales</taxon>
        <taxon>Stachybotryaceae</taxon>
        <taxon>Stachybotrys</taxon>
    </lineage>
</organism>
<feature type="compositionally biased region" description="Polar residues" evidence="1">
    <location>
        <begin position="51"/>
        <end position="62"/>
    </location>
</feature>
<dbReference type="HOGENOM" id="CLU_562805_0_0_1"/>
<evidence type="ECO:0000313" key="2">
    <source>
        <dbReference type="EMBL" id="KFA65144.1"/>
    </source>
</evidence>
<dbReference type="InParanoid" id="A0A084QMF9"/>
<reference evidence="2 3" key="1">
    <citation type="journal article" date="2014" name="BMC Genomics">
        <title>Comparative genome sequencing reveals chemotype-specific gene clusters in the toxigenic black mold Stachybotrys.</title>
        <authorList>
            <person name="Semeiks J."/>
            <person name="Borek D."/>
            <person name="Otwinowski Z."/>
            <person name="Grishin N.V."/>
        </authorList>
    </citation>
    <scope>NUCLEOTIDE SEQUENCE [LARGE SCALE GENOMIC DNA]</scope>
    <source>
        <strain evidence="2 3">IBT 40285</strain>
    </source>
</reference>
<name>A0A084QMF9_STAC4</name>
<evidence type="ECO:0000256" key="1">
    <source>
        <dbReference type="SAM" id="MobiDB-lite"/>
    </source>
</evidence>
<feature type="region of interest" description="Disordered" evidence="1">
    <location>
        <begin position="277"/>
        <end position="308"/>
    </location>
</feature>
<proteinExistence type="predicted"/>
<feature type="compositionally biased region" description="Polar residues" evidence="1">
    <location>
        <begin position="88"/>
        <end position="102"/>
    </location>
</feature>
<evidence type="ECO:0000313" key="3">
    <source>
        <dbReference type="Proteomes" id="UP000028524"/>
    </source>
</evidence>
<dbReference type="AlphaFoldDB" id="A0A084QMF9"/>
<keyword evidence="3" id="KW-1185">Reference proteome</keyword>
<dbReference type="Proteomes" id="UP000028524">
    <property type="component" value="Unassembled WGS sequence"/>
</dbReference>
<protein>
    <submittedName>
        <fullName evidence="2">Uncharacterized protein</fullName>
    </submittedName>
</protein>
<dbReference type="EMBL" id="KL660617">
    <property type="protein sequence ID" value="KFA65144.1"/>
    <property type="molecule type" value="Genomic_DNA"/>
</dbReference>
<feature type="compositionally biased region" description="Acidic residues" evidence="1">
    <location>
        <begin position="63"/>
        <end position="87"/>
    </location>
</feature>
<dbReference type="OrthoDB" id="5153337at2759"/>
<sequence>MLGAKLELPLDPVLAPVISRKDPELQLRSVSSAKPPKFSRTNTRAGRKSRSGVSPRQILDSTQDSDEDVETDQQEASSELDSDDEQTEQSIASEPSAGSPTLNEATVEFGYIFDQKTWYATDAEMNSIQSQVSLKIRSKSKVFIAETIRLRPCRVPGSTKLRSCVELINVRSEEQVFCVMMPCSVSDRVKCKHIAMEIEDGPAFSNPLPRQIDLTPLEHIQSSSEDEVLDRSSSPSGTIWLFLRCRGGRRACAHTWSNMRGMIGQRARQHTFYGLPLETDNPSEDCQDDTERGLEPPDDRQARGFRLPEQPGRGDNICAFELLHTVILGGELPDTTRIDLLLLLQFVRIMVKCQHAIGDKPMQQARVWVSSLQPSTSFDEDAFSWLWIMWKLELDAEFKKLSTIFAMVILGRWKVSTLSPSDKIYEPLAALSMFIPVVGAGMRIGGREGHLQGVGDATKDKLRGLIVELDNEDWGLDLAAVMGEE</sequence>
<feature type="compositionally biased region" description="Basic and acidic residues" evidence="1">
    <location>
        <begin position="289"/>
        <end position="302"/>
    </location>
</feature>